<evidence type="ECO:0000256" key="1">
    <source>
        <dbReference type="ARBA" id="ARBA00004167"/>
    </source>
</evidence>
<accession>A0A2S7EHB7</accession>
<feature type="compositionally biased region" description="Polar residues" evidence="11">
    <location>
        <begin position="190"/>
        <end position="202"/>
    </location>
</feature>
<evidence type="ECO:0000313" key="13">
    <source>
        <dbReference type="Proteomes" id="UP000239939"/>
    </source>
</evidence>
<keyword evidence="10" id="KW-0175">Coiled coil</keyword>
<reference evidence="13" key="1">
    <citation type="submission" date="2016-08" db="EMBL/GenBank/DDBJ databases">
        <authorList>
            <person name="Merda D."/>
            <person name="Briand M."/>
            <person name="Taghouti G."/>
            <person name="Carrere S."/>
            <person name="Gouzy J."/>
            <person name="Portier P."/>
            <person name="Jacques M.-A."/>
            <person name="Fischer-Le Saux M."/>
        </authorList>
    </citation>
    <scope>NUCLEOTIDE SEQUENCE [LARGE SCALE GENOMIC DNA]</scope>
    <source>
        <strain evidence="13">CFBP1817</strain>
    </source>
</reference>
<evidence type="ECO:0000256" key="10">
    <source>
        <dbReference type="SAM" id="Coils"/>
    </source>
</evidence>
<keyword evidence="2 9" id="KW-0813">Transport</keyword>
<comment type="subunit">
    <text evidence="9">The Tat system comprises two distinct complexes: a TatABC complex, containing multiple copies of TatA, TatB and TatC subunits, and a separate TatA complex, containing only TatA subunits. Substrates initially bind to the TatABC complex, which probably triggers association of the separate TatA complex to form the active translocon.</text>
</comment>
<dbReference type="PANTHER" id="PTHR33162">
    <property type="entry name" value="SEC-INDEPENDENT PROTEIN TRANSLOCASE PROTEIN TATA, CHLOROPLASTIC"/>
    <property type="match status" value="1"/>
</dbReference>
<dbReference type="Proteomes" id="UP000239939">
    <property type="component" value="Unassembled WGS sequence"/>
</dbReference>
<evidence type="ECO:0000256" key="5">
    <source>
        <dbReference type="ARBA" id="ARBA00022927"/>
    </source>
</evidence>
<dbReference type="NCBIfam" id="NF003400">
    <property type="entry name" value="PRK04654.1"/>
    <property type="match status" value="1"/>
</dbReference>
<evidence type="ECO:0000313" key="12">
    <source>
        <dbReference type="EMBL" id="PPU89554.1"/>
    </source>
</evidence>
<gene>
    <name evidence="9 12" type="primary">tatB</name>
    <name evidence="12" type="ORF">XpopCFBP1817_17080</name>
</gene>
<comment type="similarity">
    <text evidence="9">Belongs to the TatB family.</text>
</comment>
<keyword evidence="8 9" id="KW-0472">Membrane</keyword>
<keyword evidence="13" id="KW-1185">Reference proteome</keyword>
<dbReference type="InterPro" id="IPR003369">
    <property type="entry name" value="TatA/B/E"/>
</dbReference>
<comment type="function">
    <text evidence="9">Part of the twin-arginine translocation (Tat) system that transports large folded proteins containing a characteristic twin-arginine motif in their signal peptide across membranes. Together with TatC, TatB is part of a receptor directly interacting with Tat signal peptides. TatB may form an oligomeric binding site that transiently accommodates folded Tat precursor proteins before their translocation.</text>
</comment>
<feature type="coiled-coil region" evidence="10">
    <location>
        <begin position="56"/>
        <end position="90"/>
    </location>
</feature>
<keyword evidence="6 9" id="KW-1133">Transmembrane helix</keyword>
<feature type="region of interest" description="Disordered" evidence="11">
    <location>
        <begin position="178"/>
        <end position="218"/>
    </location>
</feature>
<dbReference type="HAMAP" id="MF_00237">
    <property type="entry name" value="TatB"/>
    <property type="match status" value="1"/>
</dbReference>
<evidence type="ECO:0000256" key="7">
    <source>
        <dbReference type="ARBA" id="ARBA00023010"/>
    </source>
</evidence>
<evidence type="ECO:0000256" key="3">
    <source>
        <dbReference type="ARBA" id="ARBA00022475"/>
    </source>
</evidence>
<dbReference type="Gene3D" id="1.20.5.3310">
    <property type="match status" value="1"/>
</dbReference>
<dbReference type="GO" id="GO:0033281">
    <property type="term" value="C:TAT protein transport complex"/>
    <property type="evidence" value="ECO:0007669"/>
    <property type="project" value="UniProtKB-UniRule"/>
</dbReference>
<comment type="caution">
    <text evidence="12">The sequence shown here is derived from an EMBL/GenBank/DDBJ whole genome shotgun (WGS) entry which is preliminary data.</text>
</comment>
<organism evidence="12 13">
    <name type="scientific">Xanthomonas populi</name>
    <dbReference type="NCBI Taxonomy" id="53414"/>
    <lineage>
        <taxon>Bacteria</taxon>
        <taxon>Pseudomonadati</taxon>
        <taxon>Pseudomonadota</taxon>
        <taxon>Gammaproteobacteria</taxon>
        <taxon>Lysobacterales</taxon>
        <taxon>Lysobacteraceae</taxon>
        <taxon>Xanthomonas</taxon>
    </lineage>
</organism>
<name>A0A2S7EHB7_9XANT</name>
<evidence type="ECO:0000256" key="9">
    <source>
        <dbReference type="HAMAP-Rule" id="MF_00237"/>
    </source>
</evidence>
<dbReference type="OrthoDB" id="9816005at2"/>
<evidence type="ECO:0000256" key="4">
    <source>
        <dbReference type="ARBA" id="ARBA00022692"/>
    </source>
</evidence>
<evidence type="ECO:0000256" key="11">
    <source>
        <dbReference type="SAM" id="MobiDB-lite"/>
    </source>
</evidence>
<dbReference type="InterPro" id="IPR018448">
    <property type="entry name" value="TatB"/>
</dbReference>
<dbReference type="EMBL" id="MDEJ01000138">
    <property type="protein sequence ID" value="PPU89554.1"/>
    <property type="molecule type" value="Genomic_DNA"/>
</dbReference>
<keyword evidence="3 9" id="KW-1003">Cell membrane</keyword>
<dbReference type="AlphaFoldDB" id="A0A2S7EHB7"/>
<dbReference type="GO" id="GO:0043953">
    <property type="term" value="P:protein transport by the Tat complex"/>
    <property type="evidence" value="ECO:0007669"/>
    <property type="project" value="UniProtKB-UniRule"/>
</dbReference>
<evidence type="ECO:0000256" key="8">
    <source>
        <dbReference type="ARBA" id="ARBA00023136"/>
    </source>
</evidence>
<keyword evidence="4 9" id="KW-0812">Transmembrane</keyword>
<dbReference type="RefSeq" id="WP_128418062.1">
    <property type="nucleotide sequence ID" value="NZ_MDEJ01000138.1"/>
</dbReference>
<dbReference type="Pfam" id="PF02416">
    <property type="entry name" value="TatA_B_E"/>
    <property type="match status" value="1"/>
</dbReference>
<dbReference type="GO" id="GO:0008320">
    <property type="term" value="F:protein transmembrane transporter activity"/>
    <property type="evidence" value="ECO:0007669"/>
    <property type="project" value="UniProtKB-UniRule"/>
</dbReference>
<protein>
    <recommendedName>
        <fullName evidence="9">Sec-independent protein translocase protein TatB</fullName>
    </recommendedName>
</protein>
<keyword evidence="7 9" id="KW-0811">Translocation</keyword>
<keyword evidence="5 9" id="KW-0653">Protein transport</keyword>
<dbReference type="NCBIfam" id="TIGR01410">
    <property type="entry name" value="tatB"/>
    <property type="match status" value="1"/>
</dbReference>
<dbReference type="PRINTS" id="PR01506">
    <property type="entry name" value="TATBPROTEIN"/>
</dbReference>
<dbReference type="PANTHER" id="PTHR33162:SF1">
    <property type="entry name" value="SEC-INDEPENDENT PROTEIN TRANSLOCASE PROTEIN TATA, CHLOROPLASTIC"/>
    <property type="match status" value="1"/>
</dbReference>
<sequence length="218" mass="23068">MFDIGVGELTLIAIVALVVLGPERLPKAARFAGLWVRRAHMQWDSVKQELERELEADELKRSLQDVQTSLRDAEDQLRNKQQHLEQGARALHDEVGRDIDIRSSATPVPTPLELAHADVSAGANAASVAGTSAVAAVDAPAAGAPVMAQAQPIAPAPHQTLVPAPHDTVVPASHAAHLTSTSTSGHVQMPVTTTPMETSTLKAPTEPTAPSKIQEKQP</sequence>
<proteinExistence type="inferred from homology"/>
<evidence type="ECO:0000256" key="6">
    <source>
        <dbReference type="ARBA" id="ARBA00022989"/>
    </source>
</evidence>
<evidence type="ECO:0000256" key="2">
    <source>
        <dbReference type="ARBA" id="ARBA00022448"/>
    </source>
</evidence>
<comment type="subcellular location">
    <subcellularLocation>
        <location evidence="9">Cell membrane</location>
        <topology evidence="9">Single-pass membrane protein</topology>
    </subcellularLocation>
    <subcellularLocation>
        <location evidence="1">Membrane</location>
        <topology evidence="1">Single-pass membrane protein</topology>
    </subcellularLocation>
</comment>